<dbReference type="eggNOG" id="COG1387">
    <property type="taxonomic scope" value="Bacteria"/>
</dbReference>
<keyword evidence="3" id="KW-1185">Reference proteome</keyword>
<feature type="domain" description="Polymerase/histidinol phosphatase N-terminal" evidence="1">
    <location>
        <begin position="6"/>
        <end position="85"/>
    </location>
</feature>
<dbReference type="GO" id="GO:0005829">
    <property type="term" value="C:cytosol"/>
    <property type="evidence" value="ECO:0007669"/>
    <property type="project" value="TreeGrafter"/>
</dbReference>
<dbReference type="InterPro" id="IPR016195">
    <property type="entry name" value="Pol/histidinol_Pase-like"/>
</dbReference>
<evidence type="ECO:0000313" key="2">
    <source>
        <dbReference type="EMBL" id="ACB85592.1"/>
    </source>
</evidence>
<gene>
    <name evidence="2" type="ordered locus">Nther_2025</name>
</gene>
<dbReference type="AlphaFoldDB" id="B2A701"/>
<dbReference type="EMBL" id="CP001034">
    <property type="protein sequence ID" value="ACB85592.1"/>
    <property type="molecule type" value="Genomic_DNA"/>
</dbReference>
<dbReference type="InterPro" id="IPR004013">
    <property type="entry name" value="PHP_dom"/>
</dbReference>
<dbReference type="Gene3D" id="3.20.20.140">
    <property type="entry name" value="Metal-dependent hydrolases"/>
    <property type="match status" value="1"/>
</dbReference>
<dbReference type="GO" id="GO:0008270">
    <property type="term" value="F:zinc ion binding"/>
    <property type="evidence" value="ECO:0007669"/>
    <property type="project" value="TreeGrafter"/>
</dbReference>
<organism evidence="2 3">
    <name type="scientific">Natranaerobius thermophilus (strain ATCC BAA-1301 / DSM 18059 / JW/NM-WN-LF)</name>
    <dbReference type="NCBI Taxonomy" id="457570"/>
    <lineage>
        <taxon>Bacteria</taxon>
        <taxon>Bacillati</taxon>
        <taxon>Bacillota</taxon>
        <taxon>Clostridia</taxon>
        <taxon>Natranaerobiales</taxon>
        <taxon>Natranaerobiaceae</taxon>
        <taxon>Natranaerobius</taxon>
    </lineage>
</organism>
<dbReference type="SUPFAM" id="SSF89550">
    <property type="entry name" value="PHP domain-like"/>
    <property type="match status" value="1"/>
</dbReference>
<dbReference type="PANTHER" id="PTHR36928">
    <property type="entry name" value="PHOSPHATASE YCDX-RELATED"/>
    <property type="match status" value="1"/>
</dbReference>
<accession>B2A701</accession>
<dbReference type="InParanoid" id="B2A701"/>
<dbReference type="PANTHER" id="PTHR36928:SF1">
    <property type="entry name" value="PHOSPHATASE YCDX-RELATED"/>
    <property type="match status" value="1"/>
</dbReference>
<dbReference type="STRING" id="457570.Nther_2025"/>
<dbReference type="OrthoDB" id="9808747at2"/>
<evidence type="ECO:0000313" key="3">
    <source>
        <dbReference type="Proteomes" id="UP000001683"/>
    </source>
</evidence>
<dbReference type="InterPro" id="IPR050243">
    <property type="entry name" value="PHP_phosphatase"/>
</dbReference>
<reference evidence="2 3" key="2">
    <citation type="journal article" date="2011" name="J. Bacteriol.">
        <title>Complete genome sequence of the anaerobic, halophilic alkalithermophile Natranaerobius thermophilus JW/NM-WN-LF.</title>
        <authorList>
            <person name="Zhao B."/>
            <person name="Mesbah N.M."/>
            <person name="Dalin E."/>
            <person name="Goodwin L."/>
            <person name="Nolan M."/>
            <person name="Pitluck S."/>
            <person name="Chertkov O."/>
            <person name="Brettin T.S."/>
            <person name="Han J."/>
            <person name="Larimer F.W."/>
            <person name="Land M.L."/>
            <person name="Hauser L."/>
            <person name="Kyrpides N."/>
            <person name="Wiegel J."/>
        </authorList>
    </citation>
    <scope>NUCLEOTIDE SEQUENCE [LARGE SCALE GENOMIC DNA]</scope>
    <source>
        <strain evidence="3">ATCC BAA-1301 / DSM 18059 / JW/NM-WN-LF</strain>
    </source>
</reference>
<dbReference type="HOGENOM" id="CLU_061999_1_0_9"/>
<name>B2A701_NATTJ</name>
<dbReference type="GO" id="GO:0042578">
    <property type="term" value="F:phosphoric ester hydrolase activity"/>
    <property type="evidence" value="ECO:0007669"/>
    <property type="project" value="TreeGrafter"/>
</dbReference>
<evidence type="ECO:0000259" key="1">
    <source>
        <dbReference type="SMART" id="SM00481"/>
    </source>
</evidence>
<protein>
    <submittedName>
        <fullName evidence="2">PHP domain protein</fullName>
    </submittedName>
</protein>
<proteinExistence type="predicted"/>
<dbReference type="KEGG" id="nth:Nther_2025"/>
<dbReference type="InterPro" id="IPR003141">
    <property type="entry name" value="Pol/His_phosphatase_N"/>
</dbReference>
<reference evidence="2 3" key="1">
    <citation type="submission" date="2008-04" db="EMBL/GenBank/DDBJ databases">
        <title>Complete sequence of chromosome of Natranaerobius thermophilus JW/NM-WN-LF.</title>
        <authorList>
            <consortium name="US DOE Joint Genome Institute"/>
            <person name="Copeland A."/>
            <person name="Lucas S."/>
            <person name="Lapidus A."/>
            <person name="Glavina del Rio T."/>
            <person name="Dalin E."/>
            <person name="Tice H."/>
            <person name="Bruce D."/>
            <person name="Goodwin L."/>
            <person name="Pitluck S."/>
            <person name="Chertkov O."/>
            <person name="Brettin T."/>
            <person name="Detter J.C."/>
            <person name="Han C."/>
            <person name="Kuske C.R."/>
            <person name="Schmutz J."/>
            <person name="Larimer F."/>
            <person name="Land M."/>
            <person name="Hauser L."/>
            <person name="Kyrpides N."/>
            <person name="Lykidis A."/>
            <person name="Mesbah N.M."/>
            <person name="Wiegel J."/>
        </authorList>
    </citation>
    <scope>NUCLEOTIDE SEQUENCE [LARGE SCALE GENOMIC DNA]</scope>
    <source>
        <strain evidence="3">ATCC BAA-1301 / DSM 18059 / JW/NM-WN-LF</strain>
    </source>
</reference>
<dbReference type="RefSeq" id="WP_012448449.1">
    <property type="nucleotide sequence ID" value="NC_010718.1"/>
</dbReference>
<dbReference type="SMART" id="SM00481">
    <property type="entry name" value="POLIIIAc"/>
    <property type="match status" value="1"/>
</dbReference>
<dbReference type="Proteomes" id="UP000001683">
    <property type="component" value="Chromosome"/>
</dbReference>
<dbReference type="Pfam" id="PF02811">
    <property type="entry name" value="PHP"/>
    <property type="match status" value="1"/>
</dbReference>
<sequence length="275" mass="31156">MVNILSDYHIHTKYSHGKGTIKENVLAAREKGLKELGINDHGPASLGFGIDGENDLYYMKREINGLNKVFNDISIYLGLEANVIAEDGTLDINDKMLSYLDYLSVGLHLMIRPKTIKDFNGIIVRNWFNKLSRLGGISDNWSFLHNYRKDIRKKNTDMLCRALDNYPIFMITHPGIHLDIDTDILAKYCGEKGVYLEINCAHLDKIKSYVWEASKASPHVKFILNSDAHVPNRVGELTAGANLCQELGLGKERVVNISSEQDKNLVMKNYVSRKE</sequence>